<reference evidence="5" key="1">
    <citation type="journal article" date="2018" name="Gigascience">
        <title>Genome assembly of the Pink Ipe (Handroanthus impetiginosus, Bignoniaceae), a highly valued, ecologically keystone Neotropical timber forest tree.</title>
        <authorList>
            <person name="Silva-Junior O.B."/>
            <person name="Grattapaglia D."/>
            <person name="Novaes E."/>
            <person name="Collevatti R.G."/>
        </authorList>
    </citation>
    <scope>NUCLEOTIDE SEQUENCE [LARGE SCALE GENOMIC DNA]</scope>
    <source>
        <strain evidence="5">cv. UFG-1</strain>
    </source>
</reference>
<dbReference type="OrthoDB" id="899381at2759"/>
<evidence type="ECO:0000256" key="3">
    <source>
        <dbReference type="ARBA" id="ARBA00022946"/>
    </source>
</evidence>
<comment type="similarity">
    <text evidence="1">Belongs to the mTERF family.</text>
</comment>
<evidence type="ECO:0000256" key="1">
    <source>
        <dbReference type="ARBA" id="ARBA00007692"/>
    </source>
</evidence>
<dbReference type="InterPro" id="IPR038538">
    <property type="entry name" value="MTERF_sf"/>
</dbReference>
<organism evidence="4 5">
    <name type="scientific">Handroanthus impetiginosus</name>
    <dbReference type="NCBI Taxonomy" id="429701"/>
    <lineage>
        <taxon>Eukaryota</taxon>
        <taxon>Viridiplantae</taxon>
        <taxon>Streptophyta</taxon>
        <taxon>Embryophyta</taxon>
        <taxon>Tracheophyta</taxon>
        <taxon>Spermatophyta</taxon>
        <taxon>Magnoliopsida</taxon>
        <taxon>eudicotyledons</taxon>
        <taxon>Gunneridae</taxon>
        <taxon>Pentapetalae</taxon>
        <taxon>asterids</taxon>
        <taxon>lamiids</taxon>
        <taxon>Lamiales</taxon>
        <taxon>Bignoniaceae</taxon>
        <taxon>Crescentiina</taxon>
        <taxon>Tabebuia alliance</taxon>
        <taxon>Handroanthus</taxon>
    </lineage>
</organism>
<accession>A0A2G9GB93</accession>
<dbReference type="Gene3D" id="1.25.70.10">
    <property type="entry name" value="Transcription termination factor 3, mitochondrial"/>
    <property type="match status" value="1"/>
</dbReference>
<dbReference type="PANTHER" id="PTHR13068:SF113">
    <property type="entry name" value="TRANSCRIPTION TERMINATION FACTOR MTEF18, MITOCHONDRIAL"/>
    <property type="match status" value="1"/>
</dbReference>
<dbReference type="EMBL" id="NKXS01005873">
    <property type="protein sequence ID" value="PIN02546.1"/>
    <property type="molecule type" value="Genomic_DNA"/>
</dbReference>
<dbReference type="STRING" id="429701.A0A2G9GB93"/>
<name>A0A2G9GB93_9LAMI</name>
<evidence type="ECO:0000256" key="2">
    <source>
        <dbReference type="ARBA" id="ARBA00022472"/>
    </source>
</evidence>
<proteinExistence type="inferred from homology"/>
<keyword evidence="2" id="KW-0804">Transcription</keyword>
<comment type="caution">
    <text evidence="4">The sequence shown here is derived from an EMBL/GenBank/DDBJ whole genome shotgun (WGS) entry which is preliminary data.</text>
</comment>
<dbReference type="GO" id="GO:0003676">
    <property type="term" value="F:nucleic acid binding"/>
    <property type="evidence" value="ECO:0007669"/>
    <property type="project" value="InterPro"/>
</dbReference>
<keyword evidence="2" id="KW-0805">Transcription regulation</keyword>
<dbReference type="AlphaFoldDB" id="A0A2G9GB93"/>
<protein>
    <recommendedName>
        <fullName evidence="6">Mitochondrial transcription termination factor, mTERF</fullName>
    </recommendedName>
</protein>
<keyword evidence="3" id="KW-0809">Transit peptide</keyword>
<dbReference type="Proteomes" id="UP000231279">
    <property type="component" value="Unassembled WGS sequence"/>
</dbReference>
<keyword evidence="5" id="KW-1185">Reference proteome</keyword>
<keyword evidence="2" id="KW-0806">Transcription termination</keyword>
<sequence>MLLRRNTTTSAAAVFSRLTITISHYFLFSTTTSNLSKPFSKIPWKHRSKAIQEAQKALIDYLHITRSLPFLYAESIASNSPHSLWKIASKIPFSSSTFEYCFQRFLRMFYDLGCEMGKLGELMGRSRSIFVVYAKEALSSKVEYFCRLNVAKDQIGLFLLSSPEVFGYDLEDRVISVSGILKHFGLAKNEVKSLKQKYPHVFGRNIIANLPHIMRSMDLGEWFFERVKNGNHTLLETYSISSMEDLDKHYEENLRKIRAKRTYSHSMKKLKFLHGIGFGENRFAVKALGQLNSSRDQLQQRFDCLLQFGIEYSKLCAMLRFSAKILNQQEGILEKKLMYLCTDIGSPLHYLDIFPGYLCYDLEKRIKPRYTFHKWLTEQGFSEKNYSLSTIIASSEKTFIGRISRIYPAAVEKWQEYSASFKENSAPQTPLLLDY</sequence>
<gene>
    <name evidence="4" type="ORF">CDL12_24939</name>
</gene>
<evidence type="ECO:0000313" key="5">
    <source>
        <dbReference type="Proteomes" id="UP000231279"/>
    </source>
</evidence>
<dbReference type="Pfam" id="PF02536">
    <property type="entry name" value="mTERF"/>
    <property type="match status" value="2"/>
</dbReference>
<dbReference type="SMART" id="SM00733">
    <property type="entry name" value="Mterf"/>
    <property type="match status" value="4"/>
</dbReference>
<evidence type="ECO:0008006" key="6">
    <source>
        <dbReference type="Google" id="ProtNLM"/>
    </source>
</evidence>
<dbReference type="GO" id="GO:0006353">
    <property type="term" value="P:DNA-templated transcription termination"/>
    <property type="evidence" value="ECO:0007669"/>
    <property type="project" value="UniProtKB-KW"/>
</dbReference>
<dbReference type="InterPro" id="IPR003690">
    <property type="entry name" value="MTERF"/>
</dbReference>
<dbReference type="PANTHER" id="PTHR13068">
    <property type="entry name" value="CGI-12 PROTEIN-RELATED"/>
    <property type="match status" value="1"/>
</dbReference>
<evidence type="ECO:0000313" key="4">
    <source>
        <dbReference type="EMBL" id="PIN02546.1"/>
    </source>
</evidence>